<evidence type="ECO:0000256" key="2">
    <source>
        <dbReference type="RuleBase" id="RU003860"/>
    </source>
</evidence>
<evidence type="ECO:0000256" key="1">
    <source>
        <dbReference type="ARBA" id="ARBA00005578"/>
    </source>
</evidence>
<dbReference type="EMBL" id="PVEM01000003">
    <property type="protein sequence ID" value="PTD10292.1"/>
    <property type="molecule type" value="Genomic_DNA"/>
</dbReference>
<sequence>MSQLVLAKPDHRQLPSSLSNVNFIQSIQTGLFLKHQLIDTAIMICNTCRRAAMRSTRAPLRTLLRIPTAITRLPTTTPTTPLRLLSTSIPRFSAAAQEEPDLPSMSPAEAAIAEILSEKLSPTELLVQDVSGGCGSMYAIDITSPAFKGQTILKQQRMVNAALGDLVKSWHGVQIRTKVA</sequence>
<dbReference type="PANTHER" id="PTHR46188">
    <property type="entry name" value="BOLA-LIKE PROTEIN 3"/>
    <property type="match status" value="1"/>
</dbReference>
<dbReference type="PANTHER" id="PTHR46188:SF1">
    <property type="entry name" value="BOLA-LIKE PROTEIN 3"/>
    <property type="match status" value="1"/>
</dbReference>
<dbReference type="SUPFAM" id="SSF82657">
    <property type="entry name" value="BolA-like"/>
    <property type="match status" value="1"/>
</dbReference>
<accession>A0A2T4H3A9</accession>
<name>A0A2T4H3A9_FUSCU</name>
<protein>
    <recommendedName>
        <fullName evidence="5">Altered inheritance of mitochondria protein 1</fullName>
    </recommendedName>
</protein>
<gene>
    <name evidence="3" type="ORF">FCULG_00008825</name>
</gene>
<comment type="caution">
    <text evidence="3">The sequence shown here is derived from an EMBL/GenBank/DDBJ whole genome shotgun (WGS) entry which is preliminary data.</text>
</comment>
<dbReference type="GO" id="GO:0005759">
    <property type="term" value="C:mitochondrial matrix"/>
    <property type="evidence" value="ECO:0007669"/>
    <property type="project" value="TreeGrafter"/>
</dbReference>
<comment type="similarity">
    <text evidence="1 2">Belongs to the BolA/IbaG family.</text>
</comment>
<dbReference type="Proteomes" id="UP000241587">
    <property type="component" value="Unassembled WGS sequence"/>
</dbReference>
<proteinExistence type="inferred from homology"/>
<keyword evidence="4" id="KW-1185">Reference proteome</keyword>
<dbReference type="Pfam" id="PF01722">
    <property type="entry name" value="BolA"/>
    <property type="match status" value="1"/>
</dbReference>
<dbReference type="OMA" id="AIMICNT"/>
<dbReference type="OrthoDB" id="203381at2759"/>
<reference evidence="3 4" key="1">
    <citation type="submission" date="2018-02" db="EMBL/GenBank/DDBJ databases">
        <title>Fusarium culmorum secondary metabolites in fungal-bacterial-plant interactions.</title>
        <authorList>
            <person name="Schmidt R."/>
        </authorList>
    </citation>
    <scope>NUCLEOTIDE SEQUENCE [LARGE SCALE GENOMIC DNA]</scope>
    <source>
        <strain evidence="3 4">PV</strain>
    </source>
</reference>
<evidence type="ECO:0008006" key="5">
    <source>
        <dbReference type="Google" id="ProtNLM"/>
    </source>
</evidence>
<evidence type="ECO:0000313" key="3">
    <source>
        <dbReference type="EMBL" id="PTD10292.1"/>
    </source>
</evidence>
<dbReference type="InterPro" id="IPR036065">
    <property type="entry name" value="BolA-like_sf"/>
</dbReference>
<dbReference type="Gene3D" id="3.10.20.90">
    <property type="entry name" value="Phosphatidylinositol 3-kinase Catalytic Subunit, Chain A, domain 1"/>
    <property type="match status" value="1"/>
</dbReference>
<dbReference type="InterPro" id="IPR002634">
    <property type="entry name" value="BolA"/>
</dbReference>
<evidence type="ECO:0000313" key="4">
    <source>
        <dbReference type="Proteomes" id="UP000241587"/>
    </source>
</evidence>
<organism evidence="3 4">
    <name type="scientific">Fusarium culmorum</name>
    <dbReference type="NCBI Taxonomy" id="5516"/>
    <lineage>
        <taxon>Eukaryota</taxon>
        <taxon>Fungi</taxon>
        <taxon>Dikarya</taxon>
        <taxon>Ascomycota</taxon>
        <taxon>Pezizomycotina</taxon>
        <taxon>Sordariomycetes</taxon>
        <taxon>Hypocreomycetidae</taxon>
        <taxon>Hypocreales</taxon>
        <taxon>Nectriaceae</taxon>
        <taxon>Fusarium</taxon>
    </lineage>
</organism>
<dbReference type="AlphaFoldDB" id="A0A2T4H3A9"/>
<dbReference type="InterPro" id="IPR052275">
    <property type="entry name" value="Mt_Fe-S_assembly_factor"/>
</dbReference>